<feature type="chain" id="PRO_5016430836" description="Ricin B lectin domain-containing protein" evidence="1">
    <location>
        <begin position="20"/>
        <end position="148"/>
    </location>
</feature>
<name>A0A2Z6QS42_9GLOM</name>
<sequence>MKFILLLLILTTLTAVALSGPNTWIRRIQSVENGEFWIAQPPNITLGLSGSVFELHGDSLLILDQSNGLAVQFNGSGNPVTLEQPDSNNVAQQWVIKLAAKGEFTICSKSFVDVGPMCISAPSIGNEIIASLLIINSKSHIWKLIRVN</sequence>
<reference evidence="2 3" key="1">
    <citation type="submission" date="2017-11" db="EMBL/GenBank/DDBJ databases">
        <title>The genome of Rhizophagus clarus HR1 reveals common genetic basis of auxotrophy among arbuscular mycorrhizal fungi.</title>
        <authorList>
            <person name="Kobayashi Y."/>
        </authorList>
    </citation>
    <scope>NUCLEOTIDE SEQUENCE [LARGE SCALE GENOMIC DNA]</scope>
    <source>
        <strain evidence="2 3">HR1</strain>
    </source>
</reference>
<dbReference type="AlphaFoldDB" id="A0A2Z6QS42"/>
<organism evidence="2 3">
    <name type="scientific">Rhizophagus clarus</name>
    <dbReference type="NCBI Taxonomy" id="94130"/>
    <lineage>
        <taxon>Eukaryota</taxon>
        <taxon>Fungi</taxon>
        <taxon>Fungi incertae sedis</taxon>
        <taxon>Mucoromycota</taxon>
        <taxon>Glomeromycotina</taxon>
        <taxon>Glomeromycetes</taxon>
        <taxon>Glomerales</taxon>
        <taxon>Glomeraceae</taxon>
        <taxon>Rhizophagus</taxon>
    </lineage>
</organism>
<dbReference type="Proteomes" id="UP000247702">
    <property type="component" value="Unassembled WGS sequence"/>
</dbReference>
<accession>A0A2Z6QS42</accession>
<protein>
    <recommendedName>
        <fullName evidence="4">Ricin B lectin domain-containing protein</fullName>
    </recommendedName>
</protein>
<evidence type="ECO:0000256" key="1">
    <source>
        <dbReference type="SAM" id="SignalP"/>
    </source>
</evidence>
<feature type="signal peptide" evidence="1">
    <location>
        <begin position="1"/>
        <end position="19"/>
    </location>
</feature>
<gene>
    <name evidence="2" type="ORF">RclHR1_02070003</name>
</gene>
<evidence type="ECO:0000313" key="3">
    <source>
        <dbReference type="Proteomes" id="UP000247702"/>
    </source>
</evidence>
<evidence type="ECO:0008006" key="4">
    <source>
        <dbReference type="Google" id="ProtNLM"/>
    </source>
</evidence>
<keyword evidence="3" id="KW-1185">Reference proteome</keyword>
<keyword evidence="1" id="KW-0732">Signal</keyword>
<evidence type="ECO:0000313" key="2">
    <source>
        <dbReference type="EMBL" id="GBB92860.1"/>
    </source>
</evidence>
<comment type="caution">
    <text evidence="2">The sequence shown here is derived from an EMBL/GenBank/DDBJ whole genome shotgun (WGS) entry which is preliminary data.</text>
</comment>
<dbReference type="EMBL" id="BEXD01001191">
    <property type="protein sequence ID" value="GBB92860.1"/>
    <property type="molecule type" value="Genomic_DNA"/>
</dbReference>
<proteinExistence type="predicted"/>